<comment type="similarity">
    <text evidence="1">Belongs to the AHA1 family.</text>
</comment>
<name>A0A2A9DVB3_9MICO</name>
<accession>A0A2A9DVB3</accession>
<dbReference type="CDD" id="cd07814">
    <property type="entry name" value="SRPBCC_CalC_Aha1-like"/>
    <property type="match status" value="1"/>
</dbReference>
<dbReference type="Proteomes" id="UP000221369">
    <property type="component" value="Unassembled WGS sequence"/>
</dbReference>
<protein>
    <submittedName>
        <fullName evidence="3">Uncharacterized protein YndB with AHSA1/START domain</fullName>
    </submittedName>
</protein>
<dbReference type="SUPFAM" id="SSF55961">
    <property type="entry name" value="Bet v1-like"/>
    <property type="match status" value="1"/>
</dbReference>
<dbReference type="Pfam" id="PF08327">
    <property type="entry name" value="AHSA1"/>
    <property type="match status" value="1"/>
</dbReference>
<keyword evidence="4" id="KW-1185">Reference proteome</keyword>
<sequence>MTVTKSTKDAEALTFTIETEFEATPERVWQLWADPRQLERWWGPPTYPATFPRHEFEVGGESRYYMTGPSGDRSHAWFRFTAVDEPHRIELDDGFSRADGEPVDPHDHARIIVTIEPVGSVTRMTTVAQFRDLKQMEQLVKMGMQEGMALAMGQIDAILAED</sequence>
<dbReference type="RefSeq" id="WP_098406377.1">
    <property type="nucleotide sequence ID" value="NZ_PDJE01000001.1"/>
</dbReference>
<dbReference type="Gene3D" id="3.30.530.20">
    <property type="match status" value="1"/>
</dbReference>
<gene>
    <name evidence="3" type="ORF">ATJ78_0764</name>
</gene>
<comment type="caution">
    <text evidence="3">The sequence shown here is derived from an EMBL/GenBank/DDBJ whole genome shotgun (WGS) entry which is preliminary data.</text>
</comment>
<evidence type="ECO:0000256" key="1">
    <source>
        <dbReference type="ARBA" id="ARBA00006817"/>
    </source>
</evidence>
<dbReference type="InterPro" id="IPR023393">
    <property type="entry name" value="START-like_dom_sf"/>
</dbReference>
<dbReference type="AlphaFoldDB" id="A0A2A9DVB3"/>
<dbReference type="InterPro" id="IPR013538">
    <property type="entry name" value="ASHA1/2-like_C"/>
</dbReference>
<evidence type="ECO:0000313" key="4">
    <source>
        <dbReference type="Proteomes" id="UP000221369"/>
    </source>
</evidence>
<evidence type="ECO:0000313" key="3">
    <source>
        <dbReference type="EMBL" id="PFG29849.1"/>
    </source>
</evidence>
<reference evidence="3 4" key="1">
    <citation type="submission" date="2017-10" db="EMBL/GenBank/DDBJ databases">
        <title>Sequencing the genomes of 1000 actinobacteria strains.</title>
        <authorList>
            <person name="Klenk H.-P."/>
        </authorList>
    </citation>
    <scope>NUCLEOTIDE SEQUENCE [LARGE SCALE GENOMIC DNA]</scope>
    <source>
        <strain evidence="3 4">DSM 21798</strain>
    </source>
</reference>
<organism evidence="3 4">
    <name type="scientific">Paramicrobacterium agarici</name>
    <dbReference type="NCBI Taxonomy" id="630514"/>
    <lineage>
        <taxon>Bacteria</taxon>
        <taxon>Bacillati</taxon>
        <taxon>Actinomycetota</taxon>
        <taxon>Actinomycetes</taxon>
        <taxon>Micrococcales</taxon>
        <taxon>Microbacteriaceae</taxon>
        <taxon>Paramicrobacterium</taxon>
    </lineage>
</organism>
<proteinExistence type="inferred from homology"/>
<feature type="domain" description="Activator of Hsp90 ATPase homologue 1/2-like C-terminal" evidence="2">
    <location>
        <begin position="23"/>
        <end position="159"/>
    </location>
</feature>
<dbReference type="EMBL" id="PDJE01000001">
    <property type="protein sequence ID" value="PFG29849.1"/>
    <property type="molecule type" value="Genomic_DNA"/>
</dbReference>
<evidence type="ECO:0000259" key="2">
    <source>
        <dbReference type="Pfam" id="PF08327"/>
    </source>
</evidence>